<dbReference type="GO" id="GO:0008270">
    <property type="term" value="F:zinc ion binding"/>
    <property type="evidence" value="ECO:0007669"/>
    <property type="project" value="UniProtKB-KW"/>
</dbReference>
<dbReference type="PANTHER" id="PTHR25462:SF229">
    <property type="entry name" value="TRANSCRIPTION INTERMEDIARY FACTOR 1-BETA"/>
    <property type="match status" value="1"/>
</dbReference>
<dbReference type="CDD" id="cd19757">
    <property type="entry name" value="Bbox1"/>
    <property type="match status" value="1"/>
</dbReference>
<dbReference type="GO" id="GO:0061630">
    <property type="term" value="F:ubiquitin protein ligase activity"/>
    <property type="evidence" value="ECO:0007669"/>
    <property type="project" value="TreeGrafter"/>
</dbReference>
<evidence type="ECO:0000259" key="6">
    <source>
        <dbReference type="PROSITE" id="PS50119"/>
    </source>
</evidence>
<dbReference type="Pfam" id="PF13920">
    <property type="entry name" value="zf-C3HC4_3"/>
    <property type="match status" value="1"/>
</dbReference>
<keyword evidence="1" id="KW-0479">Metal-binding</keyword>
<keyword evidence="2 4" id="KW-0863">Zinc-finger</keyword>
<dbReference type="Gene3D" id="3.30.40.10">
    <property type="entry name" value="Zinc/RING finger domain, C3HC4 (zinc finger)"/>
    <property type="match status" value="1"/>
</dbReference>
<gene>
    <name evidence="7" type="ORF">C0Q70_17851</name>
</gene>
<dbReference type="PROSITE" id="PS50089">
    <property type="entry name" value="ZF_RING_2"/>
    <property type="match status" value="1"/>
</dbReference>
<evidence type="ECO:0000256" key="2">
    <source>
        <dbReference type="ARBA" id="ARBA00022771"/>
    </source>
</evidence>
<dbReference type="GO" id="GO:0006513">
    <property type="term" value="P:protein monoubiquitination"/>
    <property type="evidence" value="ECO:0007669"/>
    <property type="project" value="TreeGrafter"/>
</dbReference>
<organism evidence="7 8">
    <name type="scientific">Pomacea canaliculata</name>
    <name type="common">Golden apple snail</name>
    <dbReference type="NCBI Taxonomy" id="400727"/>
    <lineage>
        <taxon>Eukaryota</taxon>
        <taxon>Metazoa</taxon>
        <taxon>Spiralia</taxon>
        <taxon>Lophotrochozoa</taxon>
        <taxon>Mollusca</taxon>
        <taxon>Gastropoda</taxon>
        <taxon>Caenogastropoda</taxon>
        <taxon>Architaenioglossa</taxon>
        <taxon>Ampullarioidea</taxon>
        <taxon>Ampullariidae</taxon>
        <taxon>Pomacea</taxon>
    </lineage>
</organism>
<dbReference type="SUPFAM" id="SSF57850">
    <property type="entry name" value="RING/U-box"/>
    <property type="match status" value="1"/>
</dbReference>
<evidence type="ECO:0000256" key="3">
    <source>
        <dbReference type="ARBA" id="ARBA00022833"/>
    </source>
</evidence>
<dbReference type="InterPro" id="IPR017907">
    <property type="entry name" value="Znf_RING_CS"/>
</dbReference>
<dbReference type="InterPro" id="IPR001841">
    <property type="entry name" value="Znf_RING"/>
</dbReference>
<evidence type="ECO:0000259" key="5">
    <source>
        <dbReference type="PROSITE" id="PS50089"/>
    </source>
</evidence>
<dbReference type="Proteomes" id="UP000245119">
    <property type="component" value="Linkage Group LG11"/>
</dbReference>
<dbReference type="Gene3D" id="3.30.160.60">
    <property type="entry name" value="Classic Zinc Finger"/>
    <property type="match status" value="1"/>
</dbReference>
<dbReference type="AlphaFoldDB" id="A0A2T7NLK7"/>
<evidence type="ECO:0000256" key="1">
    <source>
        <dbReference type="ARBA" id="ARBA00022723"/>
    </source>
</evidence>
<evidence type="ECO:0000313" key="8">
    <source>
        <dbReference type="Proteomes" id="UP000245119"/>
    </source>
</evidence>
<proteinExistence type="predicted"/>
<evidence type="ECO:0000313" key="7">
    <source>
        <dbReference type="EMBL" id="PVD22048.1"/>
    </source>
</evidence>
<sequence>MATASAEPNERECPVCMNDFETPKILPCGHLLCRKCVIPLWKTNACPLCRGQIFDSPLHFMLIFKVVKIENFVNHLPTDFVMEALVQSARVLAKGTACGTCDANNKAEFICMQCLDTMCSSCHKIHKKMSMSRSHDVESLSSVTPERLAASGPPLCADHGDKQFLFCQDC</sequence>
<accession>A0A2T7NLK7</accession>
<dbReference type="EMBL" id="PZQS01000011">
    <property type="protein sequence ID" value="PVD22048.1"/>
    <property type="molecule type" value="Genomic_DNA"/>
</dbReference>
<dbReference type="PANTHER" id="PTHR25462">
    <property type="entry name" value="BONUS, ISOFORM C-RELATED"/>
    <property type="match status" value="1"/>
</dbReference>
<dbReference type="SMART" id="SM00184">
    <property type="entry name" value="RING"/>
    <property type="match status" value="1"/>
</dbReference>
<protein>
    <recommendedName>
        <fullName evidence="9">RING-type domain-containing protein</fullName>
    </recommendedName>
</protein>
<dbReference type="InterPro" id="IPR047153">
    <property type="entry name" value="TRIM45/56/19-like"/>
</dbReference>
<feature type="domain" description="RING-type" evidence="5">
    <location>
        <begin position="13"/>
        <end position="50"/>
    </location>
</feature>
<dbReference type="STRING" id="400727.A0A2T7NLK7"/>
<dbReference type="PROSITE" id="PS50119">
    <property type="entry name" value="ZF_BBOX"/>
    <property type="match status" value="1"/>
</dbReference>
<evidence type="ECO:0000256" key="4">
    <source>
        <dbReference type="PROSITE-ProRule" id="PRU00024"/>
    </source>
</evidence>
<dbReference type="InterPro" id="IPR000315">
    <property type="entry name" value="Znf_B-box"/>
</dbReference>
<name>A0A2T7NLK7_POMCA</name>
<dbReference type="PROSITE" id="PS00518">
    <property type="entry name" value="ZF_RING_1"/>
    <property type="match status" value="1"/>
</dbReference>
<dbReference type="InterPro" id="IPR013083">
    <property type="entry name" value="Znf_RING/FYVE/PHD"/>
</dbReference>
<evidence type="ECO:0008006" key="9">
    <source>
        <dbReference type="Google" id="ProtNLM"/>
    </source>
</evidence>
<comment type="caution">
    <text evidence="7">The sequence shown here is derived from an EMBL/GenBank/DDBJ whole genome shotgun (WGS) entry which is preliminary data.</text>
</comment>
<keyword evidence="8" id="KW-1185">Reference proteome</keyword>
<dbReference type="OrthoDB" id="10066958at2759"/>
<keyword evidence="3" id="KW-0862">Zinc</keyword>
<reference evidence="7 8" key="1">
    <citation type="submission" date="2018-04" db="EMBL/GenBank/DDBJ databases">
        <title>The genome of golden apple snail Pomacea canaliculata provides insight into stress tolerance and invasive adaptation.</title>
        <authorList>
            <person name="Liu C."/>
            <person name="Liu B."/>
            <person name="Ren Y."/>
            <person name="Zhang Y."/>
            <person name="Wang H."/>
            <person name="Li S."/>
            <person name="Jiang F."/>
            <person name="Yin L."/>
            <person name="Zhang G."/>
            <person name="Qian W."/>
            <person name="Fan W."/>
        </authorList>
    </citation>
    <scope>NUCLEOTIDE SEQUENCE [LARGE SCALE GENOMIC DNA]</scope>
    <source>
        <strain evidence="7">SZHN2017</strain>
        <tissue evidence="7">Muscle</tissue>
    </source>
</reference>
<feature type="domain" description="B box-type" evidence="6">
    <location>
        <begin position="93"/>
        <end position="140"/>
    </location>
</feature>